<protein>
    <submittedName>
        <fullName evidence="12">Ribonuclease J1</fullName>
        <ecNumber evidence="12">3.1.-.-</ecNumber>
    </submittedName>
</protein>
<evidence type="ECO:0000256" key="1">
    <source>
        <dbReference type="ARBA" id="ARBA00001947"/>
    </source>
</evidence>
<evidence type="ECO:0000256" key="10">
    <source>
        <dbReference type="ARBA" id="ARBA00022884"/>
    </source>
</evidence>
<dbReference type="Pfam" id="PF22505">
    <property type="entry name" value="RNase_J_b_CASP"/>
    <property type="match status" value="1"/>
</dbReference>
<proteinExistence type="inferred from homology"/>
<evidence type="ECO:0000259" key="11">
    <source>
        <dbReference type="SMART" id="SM00849"/>
    </source>
</evidence>
<dbReference type="PANTHER" id="PTHR43694:SF1">
    <property type="entry name" value="RIBONUCLEASE J"/>
    <property type="match status" value="1"/>
</dbReference>
<dbReference type="GO" id="GO:0004521">
    <property type="term" value="F:RNA endonuclease activity"/>
    <property type="evidence" value="ECO:0007669"/>
    <property type="project" value="InterPro"/>
</dbReference>
<evidence type="ECO:0000256" key="9">
    <source>
        <dbReference type="ARBA" id="ARBA00022839"/>
    </source>
</evidence>
<evidence type="ECO:0000256" key="7">
    <source>
        <dbReference type="ARBA" id="ARBA00022801"/>
    </source>
</evidence>
<dbReference type="InterPro" id="IPR001587">
    <property type="entry name" value="RNase_J_CS"/>
</dbReference>
<comment type="caution">
    <text evidence="12">The sequence shown here is derived from an EMBL/GenBank/DDBJ whole genome shotgun (WGS) entry which is preliminary data.</text>
</comment>
<dbReference type="SMART" id="SM00849">
    <property type="entry name" value="Lactamase_B"/>
    <property type="match status" value="1"/>
</dbReference>
<dbReference type="GO" id="GO:0004534">
    <property type="term" value="F:5'-3' RNA exonuclease activity"/>
    <property type="evidence" value="ECO:0007669"/>
    <property type="project" value="InterPro"/>
</dbReference>
<feature type="domain" description="Metallo-beta-lactamase" evidence="11">
    <location>
        <begin position="20"/>
        <end position="214"/>
    </location>
</feature>
<dbReference type="InterPro" id="IPR036866">
    <property type="entry name" value="RibonucZ/Hydroxyglut_hydro"/>
</dbReference>
<dbReference type="InterPro" id="IPR011108">
    <property type="entry name" value="RMMBL"/>
</dbReference>
<evidence type="ECO:0000256" key="4">
    <source>
        <dbReference type="ARBA" id="ARBA00022722"/>
    </source>
</evidence>
<dbReference type="HAMAP" id="MF_01491">
    <property type="entry name" value="RNase_J_bact"/>
    <property type="match status" value="1"/>
</dbReference>
<keyword evidence="3" id="KW-0963">Cytoplasm</keyword>
<dbReference type="NCBIfam" id="TIGR00649">
    <property type="entry name" value="MG423"/>
    <property type="match status" value="1"/>
</dbReference>
<evidence type="ECO:0000256" key="5">
    <source>
        <dbReference type="ARBA" id="ARBA00022723"/>
    </source>
</evidence>
<comment type="cofactor">
    <cofactor evidence="1">
        <name>Zn(2+)</name>
        <dbReference type="ChEBI" id="CHEBI:29105"/>
    </cofactor>
</comment>
<dbReference type="GO" id="GO:0005737">
    <property type="term" value="C:cytoplasm"/>
    <property type="evidence" value="ECO:0007669"/>
    <property type="project" value="UniProtKB-SubCell"/>
</dbReference>
<comment type="subcellular location">
    <subcellularLocation>
        <location evidence="2">Cytoplasm</location>
    </subcellularLocation>
</comment>
<dbReference type="InterPro" id="IPR042173">
    <property type="entry name" value="RNase_J_2"/>
</dbReference>
<dbReference type="PIRSF" id="PIRSF004803">
    <property type="entry name" value="RnjA"/>
    <property type="match status" value="1"/>
</dbReference>
<keyword evidence="4" id="KW-0540">Nuclease</keyword>
<dbReference type="EC" id="3.1.-.-" evidence="12"/>
<keyword evidence="7 12" id="KW-0378">Hydrolase</keyword>
<dbReference type="InterPro" id="IPR030854">
    <property type="entry name" value="RNase_J_bac"/>
</dbReference>
<dbReference type="GO" id="GO:0008270">
    <property type="term" value="F:zinc ion binding"/>
    <property type="evidence" value="ECO:0007669"/>
    <property type="project" value="InterPro"/>
</dbReference>
<dbReference type="GO" id="GO:0003723">
    <property type="term" value="F:RNA binding"/>
    <property type="evidence" value="ECO:0007669"/>
    <property type="project" value="UniProtKB-KW"/>
</dbReference>
<evidence type="ECO:0000256" key="8">
    <source>
        <dbReference type="ARBA" id="ARBA00022833"/>
    </source>
</evidence>
<dbReference type="InterPro" id="IPR001279">
    <property type="entry name" value="Metallo-B-lactamas"/>
</dbReference>
<dbReference type="FunFam" id="3.10.20.580:FF:000001">
    <property type="entry name" value="Ribonuclease J"/>
    <property type="match status" value="1"/>
</dbReference>
<dbReference type="EMBL" id="VSSQ01000035">
    <property type="protein sequence ID" value="MPL67048.1"/>
    <property type="molecule type" value="Genomic_DNA"/>
</dbReference>
<evidence type="ECO:0000313" key="12">
    <source>
        <dbReference type="EMBL" id="MPL67048.1"/>
    </source>
</evidence>
<dbReference type="GO" id="GO:0006396">
    <property type="term" value="P:RNA processing"/>
    <property type="evidence" value="ECO:0007669"/>
    <property type="project" value="InterPro"/>
</dbReference>
<organism evidence="12">
    <name type="scientific">bioreactor metagenome</name>
    <dbReference type="NCBI Taxonomy" id="1076179"/>
    <lineage>
        <taxon>unclassified sequences</taxon>
        <taxon>metagenomes</taxon>
        <taxon>ecological metagenomes</taxon>
    </lineage>
</organism>
<dbReference type="Pfam" id="PF17770">
    <property type="entry name" value="RNase_J_C"/>
    <property type="match status" value="1"/>
</dbReference>
<dbReference type="CDD" id="cd07714">
    <property type="entry name" value="RNaseJ_MBL-fold"/>
    <property type="match status" value="1"/>
</dbReference>
<name>A0A644TJB5_9ZZZZ</name>
<evidence type="ECO:0000256" key="2">
    <source>
        <dbReference type="ARBA" id="ARBA00004496"/>
    </source>
</evidence>
<dbReference type="AlphaFoldDB" id="A0A644TJB5"/>
<dbReference type="SUPFAM" id="SSF56281">
    <property type="entry name" value="Metallo-hydrolase/oxidoreductase"/>
    <property type="match status" value="1"/>
</dbReference>
<evidence type="ECO:0000256" key="3">
    <source>
        <dbReference type="ARBA" id="ARBA00022490"/>
    </source>
</evidence>
<accession>A0A644TJB5</accession>
<dbReference type="InterPro" id="IPR041636">
    <property type="entry name" value="RNase_J_C"/>
</dbReference>
<dbReference type="PANTHER" id="PTHR43694">
    <property type="entry name" value="RIBONUCLEASE J"/>
    <property type="match status" value="1"/>
</dbReference>
<keyword evidence="9" id="KW-0269">Exonuclease</keyword>
<dbReference type="Pfam" id="PF07521">
    <property type="entry name" value="RMMBL"/>
    <property type="match status" value="1"/>
</dbReference>
<gene>
    <name evidence="12" type="primary">rnjA_5</name>
    <name evidence="12" type="ORF">SDC9_12738</name>
</gene>
<reference evidence="12" key="1">
    <citation type="submission" date="2019-08" db="EMBL/GenBank/DDBJ databases">
        <authorList>
            <person name="Kucharzyk K."/>
            <person name="Murdoch R.W."/>
            <person name="Higgins S."/>
            <person name="Loffler F."/>
        </authorList>
    </citation>
    <scope>NUCLEOTIDE SEQUENCE</scope>
</reference>
<evidence type="ECO:0000256" key="6">
    <source>
        <dbReference type="ARBA" id="ARBA00022759"/>
    </source>
</evidence>
<dbReference type="Gene3D" id="3.10.20.580">
    <property type="match status" value="1"/>
</dbReference>
<keyword evidence="8" id="KW-0862">Zinc</keyword>
<dbReference type="Gene3D" id="3.40.50.10710">
    <property type="entry name" value="Metallo-hydrolase/oxidoreductase"/>
    <property type="match status" value="1"/>
</dbReference>
<dbReference type="Pfam" id="PF00753">
    <property type="entry name" value="Lactamase_B"/>
    <property type="match status" value="1"/>
</dbReference>
<dbReference type="InterPro" id="IPR004613">
    <property type="entry name" value="RNase_J"/>
</dbReference>
<dbReference type="Gene3D" id="3.60.15.10">
    <property type="entry name" value="Ribonuclease Z/Hydroxyacylglutathione hydrolase-like"/>
    <property type="match status" value="1"/>
</dbReference>
<dbReference type="InterPro" id="IPR055132">
    <property type="entry name" value="RNase_J_b_CASP"/>
</dbReference>
<dbReference type="PROSITE" id="PS01292">
    <property type="entry name" value="UPF0036"/>
    <property type="match status" value="1"/>
</dbReference>
<sequence length="554" mass="60885">MNKTQEKLNIIPLGGLGEIGKNMTAFRYGDDIILVDAGLAFPEDDMLGIDLVIPDTTYLMENKDKLKAIFLTHGHEDHIGALPFLLKDFDVPVYGMPLTLGILTGRLKENGVSSSNLKTVTPASIVRVGPFKLEFIRVNHSIPDAVAIAIHTPVGVIVHTGDYKFDQTPVDGQVTEFSRFAELGDRGVLLLLADSTNVERPGYTPSEKIVGKTLDERFRYAKNRIIVATFSSNVHRIQQVVDSAVKNKRKVAVIGRSMVNVVNIASEIGYLKIPEGVLIDIDDIKNFTPSQVVIITTGSQGEPMSALTRISMNDHKKVGIIPGDTVIISATPIPGNEKGVFRTIDNLYKQGAEVIYEKSMGVHVSGHASQEEIKMMHNLVRPKFFMPVHGEYRHLIKHKQLALSLGMPKENIVIAENGSVVELTPNSICLNGKVTAGKVLVDGLGVGDVGNVVLRDRRQLSQDGILIVVVSVDKATRSVVAGPDIVSRGFVYVRESEDLIDTAKERVIIALNRCHDNNITEWAALKSAVRDALGRYLYEKTRRRPMILPLIMEV</sequence>
<keyword evidence="6" id="KW-0255">Endonuclease</keyword>
<keyword evidence="5" id="KW-0479">Metal-binding</keyword>
<keyword evidence="10" id="KW-0694">RNA-binding</keyword>